<name>A0ABU4RWG8_9GAMM</name>
<keyword evidence="1" id="KW-0812">Transmembrane</keyword>
<dbReference type="NCBIfam" id="NF040576">
    <property type="entry name" value="T2SS_GspM_XpsM"/>
    <property type="match status" value="1"/>
</dbReference>
<dbReference type="Pfam" id="PF10741">
    <property type="entry name" value="T2SSM_b"/>
    <property type="match status" value="1"/>
</dbReference>
<dbReference type="Proteomes" id="UP001273505">
    <property type="component" value="Unassembled WGS sequence"/>
</dbReference>
<organism evidence="2 3">
    <name type="scientific">Gilvimarinus gilvus</name>
    <dbReference type="NCBI Taxonomy" id="3058038"/>
    <lineage>
        <taxon>Bacteria</taxon>
        <taxon>Pseudomonadati</taxon>
        <taxon>Pseudomonadota</taxon>
        <taxon>Gammaproteobacteria</taxon>
        <taxon>Cellvibrionales</taxon>
        <taxon>Cellvibrionaceae</taxon>
        <taxon>Gilvimarinus</taxon>
    </lineage>
</organism>
<proteinExistence type="predicted"/>
<reference evidence="2 3" key="1">
    <citation type="submission" date="2023-11" db="EMBL/GenBank/DDBJ databases">
        <title>Gilvimarinus fulvus sp. nov., isolated from the surface of Kelp.</title>
        <authorList>
            <person name="Sun Y.Y."/>
            <person name="Gong Y."/>
            <person name="Du Z.J."/>
        </authorList>
    </citation>
    <scope>NUCLEOTIDE SEQUENCE [LARGE SCALE GENOMIC DNA]</scope>
    <source>
        <strain evidence="2 3">SDUM040013</strain>
    </source>
</reference>
<keyword evidence="1" id="KW-0472">Membrane</keyword>
<keyword evidence="1" id="KW-1133">Transmembrane helix</keyword>
<protein>
    <submittedName>
        <fullName evidence="2">Type II secretion system protein GspM</fullName>
    </submittedName>
</protein>
<gene>
    <name evidence="2" type="primary">gspM</name>
    <name evidence="2" type="ORF">SCD92_07620</name>
</gene>
<dbReference type="InterPro" id="IPR014717">
    <property type="entry name" value="Transl_elong_EF1B/ribsomal_bS6"/>
</dbReference>
<sequence>MKSIKSLTRAQWLVYGTFAAILAAALVLFLYCFTNFLLYRAQVSDMMPRVARLQGMLQSEGDIRQAESRVSDYLTEFMYTDEDANAIAVRMQQNLRSMFSSSGLTVSGSGIRPAKELEGLTRVGLTINAEGELEQLEETLRKLSQARPLVIVESLDVQPKRRRGKDTSQEIEVRIQLYSMKFDHE</sequence>
<evidence type="ECO:0000256" key="1">
    <source>
        <dbReference type="SAM" id="Phobius"/>
    </source>
</evidence>
<keyword evidence="3" id="KW-1185">Reference proteome</keyword>
<feature type="transmembrane region" description="Helical" evidence="1">
    <location>
        <begin position="12"/>
        <end position="39"/>
    </location>
</feature>
<dbReference type="Gene3D" id="3.30.70.60">
    <property type="match status" value="1"/>
</dbReference>
<dbReference type="EMBL" id="JAXAFO010000010">
    <property type="protein sequence ID" value="MDX6849224.1"/>
    <property type="molecule type" value="Genomic_DNA"/>
</dbReference>
<comment type="caution">
    <text evidence="2">The sequence shown here is derived from an EMBL/GenBank/DDBJ whole genome shotgun (WGS) entry which is preliminary data.</text>
</comment>
<accession>A0ABU4RWG8</accession>
<evidence type="ECO:0000313" key="3">
    <source>
        <dbReference type="Proteomes" id="UP001273505"/>
    </source>
</evidence>
<evidence type="ECO:0000313" key="2">
    <source>
        <dbReference type="EMBL" id="MDX6849224.1"/>
    </source>
</evidence>
<dbReference type="RefSeq" id="WP_302721462.1">
    <property type="nucleotide sequence ID" value="NZ_JAULRU010000319.1"/>
</dbReference>
<dbReference type="InterPro" id="IPR034756">
    <property type="entry name" value="T2SSM_b"/>
</dbReference>